<dbReference type="Gene3D" id="2.150.10.10">
    <property type="entry name" value="Serralysin-like metalloprotease, C-terminal"/>
    <property type="match status" value="1"/>
</dbReference>
<dbReference type="Proteomes" id="UP001596457">
    <property type="component" value="Unassembled WGS sequence"/>
</dbReference>
<sequence length="289" mass="30173">MQLKNRIKQNASIDGAGLIVFGTALAGHEAVDLEVEANDNFQYLLEDGTGNYELGLYSQTWNDPTMDTFRTVSQSNVGGGSGFAPSTFGLTLSIVQVASSGIATSADITDGPRAAGTNAMAVGSGASALPNWSSAIGLSAEAKMTGEIAVGPSGYSYPSWVPVSCFVDPESSDHLQFSAATGYLEITSAMLPNKGVVRITGTIMVSDADAEAAENTQVFDVSLMLTNIGGFLNQLGSSTFTPLVSGSTVTDVSFFHSGGRITMSNDDTSVAYIAQGLLHLHWVSADDWW</sequence>
<dbReference type="RefSeq" id="WP_382200313.1">
    <property type="nucleotide sequence ID" value="NZ_JBHTBZ010000020.1"/>
</dbReference>
<dbReference type="EMBL" id="JBHTBZ010000020">
    <property type="protein sequence ID" value="MFC7460758.1"/>
    <property type="molecule type" value="Genomic_DNA"/>
</dbReference>
<comment type="caution">
    <text evidence="1">The sequence shown here is derived from an EMBL/GenBank/DDBJ whole genome shotgun (WGS) entry which is preliminary data.</text>
</comment>
<keyword evidence="2" id="KW-1185">Reference proteome</keyword>
<evidence type="ECO:0000313" key="2">
    <source>
        <dbReference type="Proteomes" id="UP001596457"/>
    </source>
</evidence>
<proteinExistence type="predicted"/>
<accession>A0ABW2SC84</accession>
<organism evidence="1 2">
    <name type="scientific">Hydrogenophaga defluvii</name>
    <dbReference type="NCBI Taxonomy" id="249410"/>
    <lineage>
        <taxon>Bacteria</taxon>
        <taxon>Pseudomonadati</taxon>
        <taxon>Pseudomonadota</taxon>
        <taxon>Betaproteobacteria</taxon>
        <taxon>Burkholderiales</taxon>
        <taxon>Comamonadaceae</taxon>
        <taxon>Hydrogenophaga</taxon>
    </lineage>
</organism>
<dbReference type="InterPro" id="IPR011049">
    <property type="entry name" value="Serralysin-like_metalloprot_C"/>
</dbReference>
<protein>
    <submittedName>
        <fullName evidence="1">Uncharacterized protein</fullName>
    </submittedName>
</protein>
<gene>
    <name evidence="1" type="ORF">ACFQU0_09990</name>
</gene>
<name>A0ABW2SC84_9BURK</name>
<dbReference type="SUPFAM" id="SSF101967">
    <property type="entry name" value="Adhesin YadA, collagen-binding domain"/>
    <property type="match status" value="1"/>
</dbReference>
<evidence type="ECO:0000313" key="1">
    <source>
        <dbReference type="EMBL" id="MFC7460758.1"/>
    </source>
</evidence>
<reference evidence="2" key="1">
    <citation type="journal article" date="2019" name="Int. J. Syst. Evol. Microbiol.">
        <title>The Global Catalogue of Microorganisms (GCM) 10K type strain sequencing project: providing services to taxonomists for standard genome sequencing and annotation.</title>
        <authorList>
            <consortium name="The Broad Institute Genomics Platform"/>
            <consortium name="The Broad Institute Genome Sequencing Center for Infectious Disease"/>
            <person name="Wu L."/>
            <person name="Ma J."/>
        </authorList>
    </citation>
    <scope>NUCLEOTIDE SEQUENCE [LARGE SCALE GENOMIC DNA]</scope>
    <source>
        <strain evidence="2">CCUG 53903</strain>
    </source>
</reference>